<dbReference type="InterPro" id="IPR019793">
    <property type="entry name" value="Peroxidases_heam-ligand_BS"/>
</dbReference>
<feature type="binding site" evidence="16">
    <location>
        <position position="98"/>
    </location>
    <ligand>
        <name>Ca(2+)</name>
        <dbReference type="ChEBI" id="CHEBI:29108"/>
        <label>1</label>
    </ligand>
</feature>
<feature type="site" description="Transition state stabilizer" evidence="17">
    <location>
        <position position="90"/>
    </location>
</feature>
<dbReference type="GeneID" id="123429594"/>
<keyword evidence="6 16" id="KW-0479">Metal-binding</keyword>
<feature type="binding site" description="axial binding residue" evidence="16">
    <location>
        <position position="227"/>
    </location>
    <ligand>
        <name>heme b</name>
        <dbReference type="ChEBI" id="CHEBI:60344"/>
    </ligand>
    <ligandPart>
        <name>Fe</name>
        <dbReference type="ChEBI" id="CHEBI:18248"/>
    </ligandPart>
</feature>
<dbReference type="CDD" id="cd00693">
    <property type="entry name" value="secretory_peroxidase"/>
    <property type="match status" value="1"/>
</dbReference>
<evidence type="ECO:0000256" key="17">
    <source>
        <dbReference type="PIRSR" id="PIRSR600823-4"/>
    </source>
</evidence>
<feature type="disulfide bond" evidence="18">
    <location>
        <begin position="96"/>
        <end position="101"/>
    </location>
</feature>
<dbReference type="GO" id="GO:0020037">
    <property type="term" value="F:heme binding"/>
    <property type="evidence" value="ECO:0007669"/>
    <property type="project" value="UniProtKB-UniRule"/>
</dbReference>
<feature type="binding site" evidence="15">
    <location>
        <position position="197"/>
    </location>
    <ligand>
        <name>substrate</name>
    </ligand>
</feature>
<keyword evidence="9 16" id="KW-0408">Iron</keyword>
<organism evidence="21 22">
    <name type="scientific">Hordeum vulgare subsp. vulgare</name>
    <name type="common">Domesticated barley</name>
    <dbReference type="NCBI Taxonomy" id="112509"/>
    <lineage>
        <taxon>Eukaryota</taxon>
        <taxon>Viridiplantae</taxon>
        <taxon>Streptophyta</taxon>
        <taxon>Embryophyta</taxon>
        <taxon>Tracheophyta</taxon>
        <taxon>Spermatophyta</taxon>
        <taxon>Magnoliopsida</taxon>
        <taxon>Liliopsida</taxon>
        <taxon>Poales</taxon>
        <taxon>Poaceae</taxon>
        <taxon>BOP clade</taxon>
        <taxon>Pooideae</taxon>
        <taxon>Triticodae</taxon>
        <taxon>Triticeae</taxon>
        <taxon>Hordeinae</taxon>
        <taxon>Hordeum</taxon>
    </lineage>
</organism>
<dbReference type="GO" id="GO:0042744">
    <property type="term" value="P:hydrogen peroxide catabolic process"/>
    <property type="evidence" value="ECO:0007669"/>
    <property type="project" value="UniProtKB-KW"/>
</dbReference>
<dbReference type="InterPro" id="IPR000823">
    <property type="entry name" value="Peroxidase_pln"/>
</dbReference>
<keyword evidence="13 19" id="KW-0376">Hydrogen peroxide</keyword>
<dbReference type="GO" id="GO:0046872">
    <property type="term" value="F:metal ion binding"/>
    <property type="evidence" value="ECO:0007669"/>
    <property type="project" value="UniProtKB-UniRule"/>
</dbReference>
<evidence type="ECO:0000256" key="6">
    <source>
        <dbReference type="ARBA" id="ARBA00022723"/>
    </source>
</evidence>
<comment type="cofactor">
    <cofactor evidence="16 19">
        <name>Ca(2+)</name>
        <dbReference type="ChEBI" id="CHEBI:29108"/>
    </cofactor>
    <text evidence="16 19">Binds 2 calcium ions per subunit.</text>
</comment>
<dbReference type="PRINTS" id="PR00461">
    <property type="entry name" value="PLPEROXIDASE"/>
</dbReference>
<feature type="disulfide bond" evidence="18">
    <location>
        <begin position="153"/>
        <end position="343"/>
    </location>
</feature>
<dbReference type="GO" id="GO:0005576">
    <property type="term" value="C:extracellular region"/>
    <property type="evidence" value="ECO:0007669"/>
    <property type="project" value="UniProtKB-SubCell"/>
</dbReference>
<keyword evidence="7 16" id="KW-0106">Calcium</keyword>
<dbReference type="InterPro" id="IPR002016">
    <property type="entry name" value="Haem_peroxidase"/>
</dbReference>
<evidence type="ECO:0000256" key="18">
    <source>
        <dbReference type="PIRSR" id="PIRSR600823-5"/>
    </source>
</evidence>
<feature type="binding site" evidence="16">
    <location>
        <position position="268"/>
    </location>
    <ligand>
        <name>Ca(2+)</name>
        <dbReference type="ChEBI" id="CHEBI:29108"/>
        <label>2</label>
    </ligand>
</feature>
<dbReference type="InterPro" id="IPR019794">
    <property type="entry name" value="Peroxidases_AS"/>
</dbReference>
<evidence type="ECO:0000313" key="22">
    <source>
        <dbReference type="Proteomes" id="UP000011116"/>
    </source>
</evidence>
<dbReference type="EnsemblPlants" id="HORVU.MOREX.r3.2HG0119650.1">
    <property type="protein sequence ID" value="HORVU.MOREX.r3.2HG0119650.1"/>
    <property type="gene ID" value="HORVU.MOREX.r3.2HG0119650"/>
</dbReference>
<feature type="chain" id="PRO_5035341309" description="Peroxidase" evidence="19">
    <location>
        <begin position="28"/>
        <end position="348"/>
    </location>
</feature>
<dbReference type="Proteomes" id="UP000011116">
    <property type="component" value="Chromosome 2H"/>
</dbReference>
<feature type="binding site" evidence="16">
    <location>
        <position position="95"/>
    </location>
    <ligand>
        <name>Ca(2+)</name>
        <dbReference type="ChEBI" id="CHEBI:29108"/>
        <label>1</label>
    </ligand>
</feature>
<feature type="binding site" evidence="16">
    <location>
        <position position="276"/>
    </location>
    <ligand>
        <name>Ca(2+)</name>
        <dbReference type="ChEBI" id="CHEBI:29108"/>
        <label>2</label>
    </ligand>
</feature>
<feature type="disulfide bond" evidence="18">
    <location>
        <begin position="63"/>
        <end position="147"/>
    </location>
</feature>
<evidence type="ECO:0000256" key="7">
    <source>
        <dbReference type="ARBA" id="ARBA00022837"/>
    </source>
</evidence>
<dbReference type="Gramene" id="HORVU.MOREX.r3.2HG0119650.1">
    <property type="protein sequence ID" value="HORVU.MOREX.r3.2HG0119650.1"/>
    <property type="gene ID" value="HORVU.MOREX.r3.2HG0119650"/>
</dbReference>
<dbReference type="OrthoDB" id="672921at2759"/>
<comment type="cofactor">
    <cofactor evidence="16 19">
        <name>heme b</name>
        <dbReference type="ChEBI" id="CHEBI:60344"/>
    </cofactor>
    <text evidence="16 19">Binds 1 heme b (iron(II)-protoporphyrin IX) group per subunit.</text>
</comment>
<evidence type="ECO:0000256" key="11">
    <source>
        <dbReference type="ARBA" id="ARBA00023180"/>
    </source>
</evidence>
<sequence>MAGSDKKLASLALLLALLGCLGRTCQASHGFPYPLLPFFPVRILPFSVPSLTCGHYPKVKYACDDAEKIVRDIVEEEVYRDRGIGAGLIRLFFHDCFVRGCDASVLLDQTATPNEPTEKDGIPNRGSLRGFEVIDRIKEKLEATPGCKHVVSCADIVAFAARDATYFLSNKVIDFQMPSGRYDGNMSLASETLPNLPPPFADSAQLEAMFKNKGLTLDEMVTLSGAHSIGISHCSSFNGDRPTAMNSTLADLVTAKCSSGGNPTVDQDIRTPRDLDNQYFKNVINHEVLFKSDAALESSTTIESVKQNAKYPLLWEEKFRQAMVKMGNIDVKTRNNGEIRHKCRSINY</sequence>
<evidence type="ECO:0000256" key="12">
    <source>
        <dbReference type="ARBA" id="ARBA00023283"/>
    </source>
</evidence>
<dbReference type="RefSeq" id="XP_044969555.1">
    <property type="nucleotide sequence ID" value="XM_045113620.1"/>
</dbReference>
<keyword evidence="5 19" id="KW-0349">Heme</keyword>
<dbReference type="GO" id="GO:0006950">
    <property type="term" value="P:response to stress"/>
    <property type="evidence" value="ECO:0000318"/>
    <property type="project" value="GO_Central"/>
</dbReference>
<dbReference type="Gramene" id="HORVU.MOREX.r2.2HG0098480.1">
    <property type="protein sequence ID" value="HORVU.MOREX.r2.2HG0098480.1"/>
    <property type="gene ID" value="HORVU.MOREX.r2.2HG0098480"/>
</dbReference>
<dbReference type="PROSITE" id="PS51257">
    <property type="entry name" value="PROKAR_LIPOPROTEIN"/>
    <property type="match status" value="1"/>
</dbReference>
<evidence type="ECO:0000256" key="16">
    <source>
        <dbReference type="PIRSR" id="PIRSR600823-3"/>
    </source>
</evidence>
<feature type="signal peptide" evidence="19">
    <location>
        <begin position="1"/>
        <end position="27"/>
    </location>
</feature>
<dbReference type="Pfam" id="PF00141">
    <property type="entry name" value="peroxidase"/>
    <property type="match status" value="1"/>
</dbReference>
<feature type="active site" description="Proton acceptor" evidence="14">
    <location>
        <position position="94"/>
    </location>
</feature>
<keyword evidence="12" id="KW-0873">Pyrrolidone carboxylic acid</keyword>
<dbReference type="GO" id="GO:0004601">
    <property type="term" value="F:peroxidase activity"/>
    <property type="evidence" value="ECO:0000318"/>
    <property type="project" value="GO_Central"/>
</dbReference>
<evidence type="ECO:0000256" key="5">
    <source>
        <dbReference type="ARBA" id="ARBA00022617"/>
    </source>
</evidence>
<dbReference type="PROSITE" id="PS50873">
    <property type="entry name" value="PEROXIDASE_4"/>
    <property type="match status" value="1"/>
</dbReference>
<accession>A0A8I6WLB4</accession>
<keyword evidence="19" id="KW-0964">Secreted</keyword>
<dbReference type="InterPro" id="IPR010255">
    <property type="entry name" value="Haem_peroxidase_sf"/>
</dbReference>
<dbReference type="PROSITE" id="PS00436">
    <property type="entry name" value="PEROXIDASE_2"/>
    <property type="match status" value="1"/>
</dbReference>
<evidence type="ECO:0000313" key="21">
    <source>
        <dbReference type="EnsemblPlants" id="HORVU.MOREX.r3.2HG0119650.1"/>
    </source>
</evidence>
<protein>
    <recommendedName>
        <fullName evidence="3 19">Peroxidase</fullName>
        <ecNumber evidence="3 19">1.11.1.7</ecNumber>
    </recommendedName>
</protein>
<comment type="catalytic activity">
    <reaction evidence="1 19">
        <text>2 a phenolic donor + H2O2 = 2 a phenolic radical donor + 2 H2O</text>
        <dbReference type="Rhea" id="RHEA:56136"/>
        <dbReference type="ChEBI" id="CHEBI:15377"/>
        <dbReference type="ChEBI" id="CHEBI:16240"/>
        <dbReference type="ChEBI" id="CHEBI:139520"/>
        <dbReference type="ChEBI" id="CHEBI:139521"/>
        <dbReference type="EC" id="1.11.1.7"/>
    </reaction>
</comment>
<feature type="disulfide bond" evidence="18">
    <location>
        <begin position="234"/>
        <end position="257"/>
    </location>
</feature>
<evidence type="ECO:0000256" key="4">
    <source>
        <dbReference type="ARBA" id="ARBA00022559"/>
    </source>
</evidence>
<reference evidence="21" key="2">
    <citation type="submission" date="2020-10" db="EMBL/GenBank/DDBJ databases">
        <authorList>
            <person name="Scholz U."/>
            <person name="Mascher M."/>
            <person name="Fiebig A."/>
        </authorList>
    </citation>
    <scope>NUCLEOTIDE SEQUENCE [LARGE SCALE GENOMIC DNA]</scope>
    <source>
        <strain evidence="21">cv. Morex</strain>
    </source>
</reference>
<feature type="binding site" evidence="16">
    <location>
        <position position="104"/>
    </location>
    <ligand>
        <name>Ca(2+)</name>
        <dbReference type="ChEBI" id="CHEBI:29108"/>
        <label>1</label>
    </ligand>
</feature>
<dbReference type="FunFam" id="1.10.420.10:FF:000006">
    <property type="entry name" value="Peroxidase"/>
    <property type="match status" value="1"/>
</dbReference>
<dbReference type="GO" id="GO:0009505">
    <property type="term" value="C:plant-type cell wall"/>
    <property type="evidence" value="ECO:0000318"/>
    <property type="project" value="GO_Central"/>
</dbReference>
<dbReference type="SMR" id="A0A8I6WLB4"/>
<keyword evidence="8 19" id="KW-0560">Oxidoreductase</keyword>
<keyword evidence="19" id="KW-0732">Signal</keyword>
<evidence type="ECO:0000259" key="20">
    <source>
        <dbReference type="PROSITE" id="PS50873"/>
    </source>
</evidence>
<reference evidence="21" key="3">
    <citation type="submission" date="2022-01" db="UniProtKB">
        <authorList>
            <consortium name="EnsemblPlants"/>
        </authorList>
    </citation>
    <scope>IDENTIFICATION</scope>
    <source>
        <strain evidence="21">subsp. vulgare</strain>
    </source>
</reference>
<evidence type="ECO:0000256" key="10">
    <source>
        <dbReference type="ARBA" id="ARBA00023157"/>
    </source>
</evidence>
<comment type="subcellular location">
    <subcellularLocation>
        <location evidence="19">Secreted</location>
    </subcellularLocation>
</comment>
<proteinExistence type="inferred from homology"/>
<evidence type="ECO:0000256" key="14">
    <source>
        <dbReference type="PIRSR" id="PIRSR600823-1"/>
    </source>
</evidence>
<evidence type="ECO:0000256" key="15">
    <source>
        <dbReference type="PIRSR" id="PIRSR600823-2"/>
    </source>
</evidence>
<feature type="domain" description="Plant heme peroxidase family profile" evidence="20">
    <location>
        <begin position="50"/>
        <end position="347"/>
    </location>
</feature>
<feature type="binding site" evidence="16">
    <location>
        <position position="271"/>
    </location>
    <ligand>
        <name>Ca(2+)</name>
        <dbReference type="ChEBI" id="CHEBI:29108"/>
        <label>2</label>
    </ligand>
</feature>
<reference evidence="22" key="1">
    <citation type="journal article" date="2012" name="Nature">
        <title>A physical, genetic and functional sequence assembly of the barley genome.</title>
        <authorList>
            <consortium name="The International Barley Genome Sequencing Consortium"/>
            <person name="Mayer K.F."/>
            <person name="Waugh R."/>
            <person name="Brown J.W."/>
            <person name="Schulman A."/>
            <person name="Langridge P."/>
            <person name="Platzer M."/>
            <person name="Fincher G.B."/>
            <person name="Muehlbauer G.J."/>
            <person name="Sato K."/>
            <person name="Close T.J."/>
            <person name="Wise R.P."/>
            <person name="Stein N."/>
        </authorList>
    </citation>
    <scope>NUCLEOTIDE SEQUENCE [LARGE SCALE GENOMIC DNA]</scope>
    <source>
        <strain evidence="22">cv. Morex</strain>
    </source>
</reference>
<dbReference type="Gene3D" id="1.10.420.10">
    <property type="entry name" value="Peroxidase, domain 2"/>
    <property type="match status" value="1"/>
</dbReference>
<evidence type="ECO:0000256" key="3">
    <source>
        <dbReference type="ARBA" id="ARBA00012313"/>
    </source>
</evidence>
<evidence type="ECO:0000256" key="1">
    <source>
        <dbReference type="ARBA" id="ARBA00000189"/>
    </source>
</evidence>
<comment type="similarity">
    <text evidence="2">Belongs to the peroxidase family. Ascorbate peroxidase subfamily.</text>
</comment>
<dbReference type="GO" id="GO:0006979">
    <property type="term" value="P:response to oxidative stress"/>
    <property type="evidence" value="ECO:0007669"/>
    <property type="project" value="UniProtKB-UniRule"/>
</dbReference>
<keyword evidence="4 19" id="KW-0575">Peroxidase</keyword>
<evidence type="ECO:0000256" key="2">
    <source>
        <dbReference type="ARBA" id="ARBA00006873"/>
    </source>
</evidence>
<comment type="similarity">
    <text evidence="19">Belongs to the peroxidase family. Classical plant (class III) peroxidase subfamily.</text>
</comment>
<dbReference type="PROSITE" id="PS00435">
    <property type="entry name" value="PEROXIDASE_1"/>
    <property type="match status" value="1"/>
</dbReference>
<comment type="function">
    <text evidence="19">Removal of H(2)O(2), oxidation of toxic reductants, biosynthesis and degradation of lignin, suberization, auxin catabolism, response to environmental stresses such as wounding, pathogen attack and oxidative stress.</text>
</comment>
<dbReference type="SUPFAM" id="SSF48113">
    <property type="entry name" value="Heme-dependent peroxidases"/>
    <property type="match status" value="1"/>
</dbReference>
<feature type="binding site" evidence="16">
    <location>
        <position position="102"/>
    </location>
    <ligand>
        <name>Ca(2+)</name>
        <dbReference type="ChEBI" id="CHEBI:29108"/>
        <label>1</label>
    </ligand>
</feature>
<feature type="binding site" evidence="16">
    <location>
        <position position="118"/>
    </location>
    <ligand>
        <name>Ca(2+)</name>
        <dbReference type="ChEBI" id="CHEBI:29108"/>
        <label>1</label>
    </ligand>
</feature>
<dbReference type="PANTHER" id="PTHR31235">
    <property type="entry name" value="PEROXIDASE 25-RELATED"/>
    <property type="match status" value="1"/>
</dbReference>
<evidence type="ECO:0000256" key="8">
    <source>
        <dbReference type="ARBA" id="ARBA00023002"/>
    </source>
</evidence>
<evidence type="ECO:0000256" key="13">
    <source>
        <dbReference type="ARBA" id="ARBA00023324"/>
    </source>
</evidence>
<dbReference type="AlphaFoldDB" id="A0A8I6WLB4"/>
<dbReference type="PRINTS" id="PR00458">
    <property type="entry name" value="PEROXIDASE"/>
</dbReference>
<keyword evidence="22" id="KW-1185">Reference proteome</keyword>
<dbReference type="InterPro" id="IPR033905">
    <property type="entry name" value="Secretory_peroxidase"/>
</dbReference>
<keyword evidence="10 18" id="KW-1015">Disulfide bond</keyword>
<dbReference type="Gene3D" id="1.10.520.10">
    <property type="match status" value="1"/>
</dbReference>
<keyword evidence="11" id="KW-0325">Glycoprotein</keyword>
<evidence type="ECO:0000256" key="9">
    <source>
        <dbReference type="ARBA" id="ARBA00023004"/>
    </source>
</evidence>
<name>A0A8I6WLB4_HORVV</name>
<feature type="binding site" evidence="16">
    <location>
        <position position="100"/>
    </location>
    <ligand>
        <name>Ca(2+)</name>
        <dbReference type="ChEBI" id="CHEBI:29108"/>
        <label>1</label>
    </ligand>
</feature>
<dbReference type="KEGG" id="hvg:123429594"/>
<dbReference type="GO" id="GO:0140825">
    <property type="term" value="F:lactoperoxidase activity"/>
    <property type="evidence" value="ECO:0007669"/>
    <property type="project" value="UniProtKB-EC"/>
</dbReference>
<dbReference type="EC" id="1.11.1.7" evidence="3 19"/>
<evidence type="ECO:0000256" key="19">
    <source>
        <dbReference type="RuleBase" id="RU362060"/>
    </source>
</evidence>